<dbReference type="GO" id="GO:0003677">
    <property type="term" value="F:DNA binding"/>
    <property type="evidence" value="ECO:0007669"/>
    <property type="project" value="UniProtKB-KW"/>
</dbReference>
<accession>A0A371G0P0</accession>
<dbReference type="PROSITE" id="PS51679">
    <property type="entry name" value="SAM_MT_C5"/>
    <property type="match status" value="1"/>
</dbReference>
<dbReference type="SUPFAM" id="SSF53335">
    <property type="entry name" value="S-adenosyl-L-methionine-dependent methyltransferases"/>
    <property type="match status" value="2"/>
</dbReference>
<evidence type="ECO:0000256" key="8">
    <source>
        <dbReference type="ARBA" id="ARBA00023242"/>
    </source>
</evidence>
<dbReference type="AlphaFoldDB" id="A0A371G0P0"/>
<evidence type="ECO:0000256" key="10">
    <source>
        <dbReference type="SAM" id="MobiDB-lite"/>
    </source>
</evidence>
<dbReference type="InterPro" id="IPR050390">
    <property type="entry name" value="C5-Methyltransferase"/>
</dbReference>
<evidence type="ECO:0000256" key="3">
    <source>
        <dbReference type="ARBA" id="ARBA00022603"/>
    </source>
</evidence>
<keyword evidence="4 9" id="KW-0808">Transferase</keyword>
<evidence type="ECO:0000256" key="9">
    <source>
        <dbReference type="PROSITE-ProRule" id="PRU01016"/>
    </source>
</evidence>
<dbReference type="GO" id="GO:0005634">
    <property type="term" value="C:nucleus"/>
    <property type="evidence" value="ECO:0007669"/>
    <property type="project" value="UniProtKB-SubCell"/>
</dbReference>
<evidence type="ECO:0000256" key="5">
    <source>
        <dbReference type="ARBA" id="ARBA00022691"/>
    </source>
</evidence>
<dbReference type="InterPro" id="IPR001525">
    <property type="entry name" value="C5_MeTfrase"/>
</dbReference>
<dbReference type="InterPro" id="IPR030380">
    <property type="entry name" value="SAM_MeTfrase_DRM"/>
</dbReference>
<keyword evidence="7" id="KW-0238">DNA-binding</keyword>
<feature type="non-terminal residue" evidence="12">
    <location>
        <position position="1"/>
    </location>
</feature>
<dbReference type="InterPro" id="IPR018117">
    <property type="entry name" value="C5_DNA_meth_AS"/>
</dbReference>
<evidence type="ECO:0000256" key="4">
    <source>
        <dbReference type="ARBA" id="ARBA00022679"/>
    </source>
</evidence>
<name>A0A371G0P0_MUCPR</name>
<dbReference type="PROSITE" id="PS00094">
    <property type="entry name" value="C5_MTASE_1"/>
    <property type="match status" value="1"/>
</dbReference>
<dbReference type="Gene3D" id="1.10.8.10">
    <property type="entry name" value="DNA helicase RuvA subunit, C-terminal domain"/>
    <property type="match status" value="1"/>
</dbReference>
<proteinExistence type="inferred from homology"/>
<evidence type="ECO:0000256" key="2">
    <source>
        <dbReference type="ARBA" id="ARBA00011975"/>
    </source>
</evidence>
<sequence length="552" mass="62500">GSEGASSQVDYDWNTDDELEVFGVPSSGPTYYSQEESCEYSLGESGTSCSSAKYAKLVHLFVGMGFSREMVIKAIDENGEDNEEDIMETLLALTAENPSTLEKDETLSILVNMGYPFEEALTAIDKCGPEAQICELADFICASQLKEEIDSPQDPPNNKREKPRNGSRLHTSKKVKLLNNKLKHRICWPSKKMTSAIDMGMIHLPNPMAGFGIPNDTCPMIARSLPREVADKPYFYFENVALAPKGVWNSISRFLYEIEPEFVDSKYFCAAMRKRGYIHNLPIDDRYPLLPIPPLTIQEAFPTTKKWWPSWDRRTQFNCLLTSVASSTVTDRIRKVLENFDDEPPLDVQQNVLQECRKWNLVWVGKNKLAPLEPDEYEMLLGFPRDHTRGGGVTRTERYRSLGNAFQVDTVAYHLSVLKGRFPNGINILSLFSGIGGAEVALHRLGIMLKNVVSVEIAEVNRNIVRCWWEQTNQRGNLTEVEDIQKVSTNQLRQWMTKFGGFDLIIGGSPCNNFSGSNRVSRLGLEGEQSSLFYEYFRIVEAVMDIHRNELL</sequence>
<dbReference type="Proteomes" id="UP000257109">
    <property type="component" value="Unassembled WGS sequence"/>
</dbReference>
<gene>
    <name evidence="12" type="primary">DRM2</name>
    <name evidence="12" type="ORF">CR513_34920</name>
</gene>
<dbReference type="GO" id="GO:0032259">
    <property type="term" value="P:methylation"/>
    <property type="evidence" value="ECO:0007669"/>
    <property type="project" value="UniProtKB-KW"/>
</dbReference>
<dbReference type="PANTHER" id="PTHR23068:SF25">
    <property type="entry name" value="DNA (CYTOSINE-5)-METHYLTRANSFERASE DRM2"/>
    <property type="match status" value="1"/>
</dbReference>
<dbReference type="PANTHER" id="PTHR23068">
    <property type="entry name" value="DNA CYTOSINE-5- -METHYLTRANSFERASE 3-RELATED"/>
    <property type="match status" value="1"/>
</dbReference>
<evidence type="ECO:0000256" key="1">
    <source>
        <dbReference type="ARBA" id="ARBA00004123"/>
    </source>
</evidence>
<dbReference type="EC" id="2.1.1.37" evidence="2"/>
<reference evidence="12" key="1">
    <citation type="submission" date="2018-05" db="EMBL/GenBank/DDBJ databases">
        <title>Draft genome of Mucuna pruriens seed.</title>
        <authorList>
            <person name="Nnadi N.E."/>
            <person name="Vos R."/>
            <person name="Hasami M.H."/>
            <person name="Devisetty U.K."/>
            <person name="Aguiy J.C."/>
        </authorList>
    </citation>
    <scope>NUCLEOTIDE SEQUENCE [LARGE SCALE GENOMIC DNA]</scope>
    <source>
        <strain evidence="12">JCA_2017</strain>
    </source>
</reference>
<evidence type="ECO:0000256" key="7">
    <source>
        <dbReference type="ARBA" id="ARBA00023125"/>
    </source>
</evidence>
<dbReference type="EMBL" id="QJKJ01007156">
    <property type="protein sequence ID" value="RDX84082.1"/>
    <property type="molecule type" value="Genomic_DNA"/>
</dbReference>
<keyword evidence="6" id="KW-0677">Repeat</keyword>
<feature type="domain" description="SAM-dependent MTase DRM-type" evidence="11">
    <location>
        <begin position="221"/>
        <end position="550"/>
    </location>
</feature>
<keyword evidence="3 9" id="KW-0489">Methyltransferase</keyword>
<dbReference type="Gene3D" id="3.40.50.150">
    <property type="entry name" value="Vaccinia Virus protein VP39"/>
    <property type="match status" value="2"/>
</dbReference>
<keyword evidence="8" id="KW-0539">Nucleus</keyword>
<dbReference type="GO" id="GO:0003886">
    <property type="term" value="F:DNA (cytosine-5-)-methyltransferase activity"/>
    <property type="evidence" value="ECO:0007669"/>
    <property type="project" value="UniProtKB-EC"/>
</dbReference>
<dbReference type="OrthoDB" id="641149at2759"/>
<organism evidence="12 13">
    <name type="scientific">Mucuna pruriens</name>
    <name type="common">Velvet bean</name>
    <name type="synonym">Dolichos pruriens</name>
    <dbReference type="NCBI Taxonomy" id="157652"/>
    <lineage>
        <taxon>Eukaryota</taxon>
        <taxon>Viridiplantae</taxon>
        <taxon>Streptophyta</taxon>
        <taxon>Embryophyta</taxon>
        <taxon>Tracheophyta</taxon>
        <taxon>Spermatophyta</taxon>
        <taxon>Magnoliopsida</taxon>
        <taxon>eudicotyledons</taxon>
        <taxon>Gunneridae</taxon>
        <taxon>Pentapetalae</taxon>
        <taxon>rosids</taxon>
        <taxon>fabids</taxon>
        <taxon>Fabales</taxon>
        <taxon>Fabaceae</taxon>
        <taxon>Papilionoideae</taxon>
        <taxon>50 kb inversion clade</taxon>
        <taxon>NPAAA clade</taxon>
        <taxon>indigoferoid/millettioid clade</taxon>
        <taxon>Phaseoleae</taxon>
        <taxon>Mucuna</taxon>
    </lineage>
</organism>
<keyword evidence="13" id="KW-1185">Reference proteome</keyword>
<keyword evidence="5 9" id="KW-0949">S-adenosyl-L-methionine</keyword>
<evidence type="ECO:0000313" key="13">
    <source>
        <dbReference type="Proteomes" id="UP000257109"/>
    </source>
</evidence>
<dbReference type="STRING" id="157652.A0A371G0P0"/>
<feature type="active site" evidence="9">
    <location>
        <position position="511"/>
    </location>
</feature>
<evidence type="ECO:0000259" key="11">
    <source>
        <dbReference type="PROSITE" id="PS51680"/>
    </source>
</evidence>
<dbReference type="Pfam" id="PF00145">
    <property type="entry name" value="DNA_methylase"/>
    <property type="match status" value="1"/>
</dbReference>
<feature type="region of interest" description="Disordered" evidence="10">
    <location>
        <begin position="147"/>
        <end position="170"/>
    </location>
</feature>
<comment type="caution">
    <text evidence="12">The sequence shown here is derived from an EMBL/GenBank/DDBJ whole genome shotgun (WGS) entry which is preliminary data.</text>
</comment>
<protein>
    <recommendedName>
        <fullName evidence="2">DNA (cytosine-5-)-methyltransferase</fullName>
        <ecNumber evidence="2">2.1.1.37</ecNumber>
    </recommendedName>
</protein>
<dbReference type="InterPro" id="IPR029063">
    <property type="entry name" value="SAM-dependent_MTases_sf"/>
</dbReference>
<dbReference type="PROSITE" id="PS51680">
    <property type="entry name" value="SAM_MT_DRM"/>
    <property type="match status" value="1"/>
</dbReference>
<evidence type="ECO:0000313" key="12">
    <source>
        <dbReference type="EMBL" id="RDX84082.1"/>
    </source>
</evidence>
<evidence type="ECO:0000256" key="6">
    <source>
        <dbReference type="ARBA" id="ARBA00022737"/>
    </source>
</evidence>
<comment type="similarity">
    <text evidence="9">Belongs to the class I-like SAM-binding methyltransferase superfamily. C5-methyltransferase family.</text>
</comment>
<comment type="subcellular location">
    <subcellularLocation>
        <location evidence="1">Nucleus</location>
    </subcellularLocation>
</comment>